<dbReference type="Pfam" id="PF02445">
    <property type="entry name" value="NadA"/>
    <property type="match status" value="1"/>
</dbReference>
<keyword evidence="10" id="KW-0411">Iron-sulfur</keyword>
<sequence>MSILLRRCDSPQQSDNEALREHCRDLLKKSNAVLIAHYYVDGELQDLAEETGGCVSDSLEMARFGRDHPADTLVVAGVRFMAETAKILSYKKRILTLSREATCSLDEGCKPDEFKLFCNQYEDHTVVCYTNTSAAVKSMCDWTVTSSIAMPVIQHLHSQNKNIIFAPDWHLGRNISVRTGIKMVLWHASCIVHDEFQASELKKIKDEDSSVKILVHPESPTAVVALADCVGSTTQLLRFARETEAKKMIVATDMGLLHKMRAQNPDKVFTPGPTSRDGRPCTVCAHCPWMAMNSLSLLAKALETGQPEVFLDEEIANRAIVPIERMLCFGREIGVISR</sequence>
<dbReference type="GO" id="GO:0046872">
    <property type="term" value="F:metal ion binding"/>
    <property type="evidence" value="ECO:0007669"/>
    <property type="project" value="UniProtKB-KW"/>
</dbReference>
<dbReference type="GO" id="GO:0051539">
    <property type="term" value="F:4 iron, 4 sulfur cluster binding"/>
    <property type="evidence" value="ECO:0007669"/>
    <property type="project" value="UniProtKB-KW"/>
</dbReference>
<comment type="cofactor">
    <cofactor evidence="1">
        <name>[4Fe-4S] cluster</name>
        <dbReference type="ChEBI" id="CHEBI:49883"/>
    </cofactor>
</comment>
<keyword evidence="7" id="KW-0808">Transferase</keyword>
<dbReference type="RefSeq" id="WP_092342869.1">
    <property type="nucleotide sequence ID" value="NZ_FLSL01000096.1"/>
</dbReference>
<dbReference type="AlphaFoldDB" id="A0A0S4M7S2"/>
<evidence type="ECO:0000256" key="8">
    <source>
        <dbReference type="ARBA" id="ARBA00022723"/>
    </source>
</evidence>
<dbReference type="UniPathway" id="UPA00253">
    <property type="reaction ID" value="UER00327"/>
</dbReference>
<comment type="pathway">
    <text evidence="3">Cofactor biosynthesis; NAD(+) biosynthesis; quinolinate from iminoaspartate: step 1/1.</text>
</comment>
<keyword evidence="5" id="KW-0004">4Fe-4S</keyword>
<dbReference type="PANTHER" id="PTHR30573">
    <property type="entry name" value="QUINOLINATE SYNTHETASE A"/>
    <property type="match status" value="1"/>
</dbReference>
<dbReference type="STRING" id="1561003.Ark11_0607"/>
<evidence type="ECO:0000256" key="11">
    <source>
        <dbReference type="ARBA" id="ARBA00050125"/>
    </source>
</evidence>
<evidence type="ECO:0000256" key="5">
    <source>
        <dbReference type="ARBA" id="ARBA00022485"/>
    </source>
</evidence>
<dbReference type="GO" id="GO:0008987">
    <property type="term" value="F:quinolinate synthetase A activity"/>
    <property type="evidence" value="ECO:0007669"/>
    <property type="project" value="UniProtKB-UniRule"/>
</dbReference>
<name>A0A0S4M7S2_9BURK</name>
<dbReference type="NCBIfam" id="NF006877">
    <property type="entry name" value="PRK09375.1-1"/>
    <property type="match status" value="1"/>
</dbReference>
<evidence type="ECO:0000256" key="7">
    <source>
        <dbReference type="ARBA" id="ARBA00022679"/>
    </source>
</evidence>
<evidence type="ECO:0000256" key="10">
    <source>
        <dbReference type="ARBA" id="ARBA00023014"/>
    </source>
</evidence>
<dbReference type="SUPFAM" id="SSF142754">
    <property type="entry name" value="NadA-like"/>
    <property type="match status" value="1"/>
</dbReference>
<evidence type="ECO:0000256" key="2">
    <source>
        <dbReference type="ARBA" id="ARBA00003791"/>
    </source>
</evidence>
<dbReference type="NCBIfam" id="TIGR00550">
    <property type="entry name" value="nadA"/>
    <property type="match status" value="1"/>
</dbReference>
<dbReference type="Proteomes" id="UP000198651">
    <property type="component" value="Chromosome I"/>
</dbReference>
<keyword evidence="9" id="KW-0408">Iron</keyword>
<accession>A0A0S4M7S2</accession>
<dbReference type="NCBIfam" id="NF006878">
    <property type="entry name" value="PRK09375.1-2"/>
    <property type="match status" value="1"/>
</dbReference>
<dbReference type="OrthoDB" id="9801204at2"/>
<evidence type="ECO:0000256" key="13">
    <source>
        <dbReference type="NCBIfam" id="TIGR00550"/>
    </source>
</evidence>
<evidence type="ECO:0000256" key="4">
    <source>
        <dbReference type="ARBA" id="ARBA00012669"/>
    </source>
</evidence>
<evidence type="ECO:0000313" key="15">
    <source>
        <dbReference type="Proteomes" id="UP000198651"/>
    </source>
</evidence>
<keyword evidence="15" id="KW-1185">Reference proteome</keyword>
<comment type="function">
    <text evidence="2">Catalyzes the condensation of iminoaspartate with dihydroxyacetone phosphate to form quinolinate.</text>
</comment>
<dbReference type="GO" id="GO:0005829">
    <property type="term" value="C:cytosol"/>
    <property type="evidence" value="ECO:0007669"/>
    <property type="project" value="TreeGrafter"/>
</dbReference>
<evidence type="ECO:0000313" key="14">
    <source>
        <dbReference type="EMBL" id="CUT17444.1"/>
    </source>
</evidence>
<organism evidence="14 15">
    <name type="scientific">Candidatus Ichthyocystis hellenicum</name>
    <dbReference type="NCBI Taxonomy" id="1561003"/>
    <lineage>
        <taxon>Bacteria</taxon>
        <taxon>Pseudomonadati</taxon>
        <taxon>Pseudomonadota</taxon>
        <taxon>Betaproteobacteria</taxon>
        <taxon>Burkholderiales</taxon>
        <taxon>Candidatus Ichthyocystis</taxon>
    </lineage>
</organism>
<keyword evidence="6" id="KW-0662">Pyridine nucleotide biosynthesis</keyword>
<protein>
    <recommendedName>
        <fullName evidence="12 13">Quinolinate synthase</fullName>
        <ecNumber evidence="4 13">2.5.1.72</ecNumber>
    </recommendedName>
</protein>
<proteinExistence type="predicted"/>
<dbReference type="PANTHER" id="PTHR30573:SF0">
    <property type="entry name" value="QUINOLINATE SYNTHASE, CHLOROPLASTIC"/>
    <property type="match status" value="1"/>
</dbReference>
<dbReference type="PATRIC" id="fig|1561003.3.peg.612"/>
<dbReference type="FunFam" id="3.40.50.10800:FF:000001">
    <property type="entry name" value="Quinolinate synthase A"/>
    <property type="match status" value="1"/>
</dbReference>
<keyword evidence="8" id="KW-0479">Metal-binding</keyword>
<dbReference type="EMBL" id="LN906597">
    <property type="protein sequence ID" value="CUT17444.1"/>
    <property type="molecule type" value="Genomic_DNA"/>
</dbReference>
<evidence type="ECO:0000256" key="3">
    <source>
        <dbReference type="ARBA" id="ARBA00005065"/>
    </source>
</evidence>
<dbReference type="InterPro" id="IPR003473">
    <property type="entry name" value="NadA"/>
</dbReference>
<dbReference type="InterPro" id="IPR036094">
    <property type="entry name" value="NadA_sf"/>
</dbReference>
<reference evidence="15" key="1">
    <citation type="submission" date="2015-11" db="EMBL/GenBank/DDBJ databases">
        <authorList>
            <person name="Seth-Smith H.M.B."/>
        </authorList>
    </citation>
    <scope>NUCLEOTIDE SEQUENCE [LARGE SCALE GENOMIC DNA]</scope>
    <source>
        <strain evidence="15">2013Ark11</strain>
    </source>
</reference>
<evidence type="ECO:0000256" key="12">
    <source>
        <dbReference type="ARBA" id="ARBA00073059"/>
    </source>
</evidence>
<dbReference type="EC" id="2.5.1.72" evidence="4 13"/>
<comment type="catalytic activity">
    <reaction evidence="11">
        <text>iminosuccinate + dihydroxyacetone phosphate = quinolinate + phosphate + 2 H2O + H(+)</text>
        <dbReference type="Rhea" id="RHEA:25888"/>
        <dbReference type="ChEBI" id="CHEBI:15377"/>
        <dbReference type="ChEBI" id="CHEBI:15378"/>
        <dbReference type="ChEBI" id="CHEBI:29959"/>
        <dbReference type="ChEBI" id="CHEBI:43474"/>
        <dbReference type="ChEBI" id="CHEBI:57642"/>
        <dbReference type="ChEBI" id="CHEBI:77875"/>
        <dbReference type="EC" id="2.5.1.72"/>
    </reaction>
    <physiologicalReaction direction="left-to-right" evidence="11">
        <dbReference type="Rhea" id="RHEA:25889"/>
    </physiologicalReaction>
</comment>
<dbReference type="Gene3D" id="3.40.50.10800">
    <property type="entry name" value="NadA-like"/>
    <property type="match status" value="3"/>
</dbReference>
<gene>
    <name evidence="14" type="primary">nadA</name>
    <name evidence="14" type="ORF">Ark11_0607</name>
</gene>
<dbReference type="GO" id="GO:0034628">
    <property type="term" value="P:'de novo' NAD+ biosynthetic process from L-aspartate"/>
    <property type="evidence" value="ECO:0007669"/>
    <property type="project" value="TreeGrafter"/>
</dbReference>
<evidence type="ECO:0000256" key="6">
    <source>
        <dbReference type="ARBA" id="ARBA00022642"/>
    </source>
</evidence>
<evidence type="ECO:0000256" key="1">
    <source>
        <dbReference type="ARBA" id="ARBA00001966"/>
    </source>
</evidence>
<evidence type="ECO:0000256" key="9">
    <source>
        <dbReference type="ARBA" id="ARBA00023004"/>
    </source>
</evidence>